<gene>
    <name evidence="1" type="ORF">GCM10010528_19560</name>
</gene>
<sequence>MMPTVSLDTTSLLTAIPGLLGFLPEQSLVVVAFDAGASVAVTARHDLLLDADGEPTEQMRATMADIGQVCERAAVLATAVAIADDRFGLASPVYRQVCAEMDRALVRAGVPGGVRAGFVLERFAAGAPWYTAWWALEGLGPAGCDPAVPQAIGLDDGGFGCGLLGDPQASPVALERSLRTGRVVMASRNDVAASLAPIGHCTDDACGGRSRRVRRREPATGDETLLRAAVTLLTGDQMPEMTCANVELLSRAVVSLGVRDALLALGGTEHRFVVEGVWRDLVRRTRAETRASAATMLAHLYYLGGEGAYAGVALDAALLACPTWRLAVLLNTALVGGVHPTMLWEVLADSYSVAAGLGVSLPPLSRNRYP</sequence>
<dbReference type="RefSeq" id="WP_290706165.1">
    <property type="nucleotide sequence ID" value="NZ_BAAAVS010000024.1"/>
</dbReference>
<dbReference type="InterPro" id="IPR025447">
    <property type="entry name" value="DUF4192"/>
</dbReference>
<name>A0ABP6LFE4_9ACTN</name>
<reference evidence="2" key="1">
    <citation type="journal article" date="2019" name="Int. J. Syst. Evol. Microbiol.">
        <title>The Global Catalogue of Microorganisms (GCM) 10K type strain sequencing project: providing services to taxonomists for standard genome sequencing and annotation.</title>
        <authorList>
            <consortium name="The Broad Institute Genomics Platform"/>
            <consortium name="The Broad Institute Genome Sequencing Center for Infectious Disease"/>
            <person name="Wu L."/>
            <person name="Ma J."/>
        </authorList>
    </citation>
    <scope>NUCLEOTIDE SEQUENCE [LARGE SCALE GENOMIC DNA]</scope>
    <source>
        <strain evidence="2">JCM 14234</strain>
    </source>
</reference>
<proteinExistence type="predicted"/>
<keyword evidence="2" id="KW-1185">Reference proteome</keyword>
<comment type="caution">
    <text evidence="1">The sequence shown here is derived from an EMBL/GenBank/DDBJ whole genome shotgun (WGS) entry which is preliminary data.</text>
</comment>
<evidence type="ECO:0000313" key="1">
    <source>
        <dbReference type="EMBL" id="GAA3039028.1"/>
    </source>
</evidence>
<accession>A0ABP6LFE4</accession>
<evidence type="ECO:0000313" key="2">
    <source>
        <dbReference type="Proteomes" id="UP001501035"/>
    </source>
</evidence>
<dbReference type="Pfam" id="PF13830">
    <property type="entry name" value="DUF4192"/>
    <property type="match status" value="1"/>
</dbReference>
<protein>
    <submittedName>
        <fullName evidence="1">DUF4192 domain-containing protein</fullName>
    </submittedName>
</protein>
<organism evidence="1 2">
    <name type="scientific">Gordonia defluvii</name>
    <dbReference type="NCBI Taxonomy" id="283718"/>
    <lineage>
        <taxon>Bacteria</taxon>
        <taxon>Bacillati</taxon>
        <taxon>Actinomycetota</taxon>
        <taxon>Actinomycetes</taxon>
        <taxon>Mycobacteriales</taxon>
        <taxon>Gordoniaceae</taxon>
        <taxon>Gordonia</taxon>
    </lineage>
</organism>
<dbReference type="Proteomes" id="UP001501035">
    <property type="component" value="Unassembled WGS sequence"/>
</dbReference>
<dbReference type="EMBL" id="BAAAVS010000024">
    <property type="protein sequence ID" value="GAA3039028.1"/>
    <property type="molecule type" value="Genomic_DNA"/>
</dbReference>